<keyword evidence="1" id="KW-0472">Membrane</keyword>
<keyword evidence="3" id="KW-1185">Reference proteome</keyword>
<sequence length="61" mass="6096">MSFDIIMLTKSVVGGAGLGFALLGGVSMIIPSLNVTTEMAYLCAAAGAVLAVVLVLKGLVK</sequence>
<gene>
    <name evidence="2" type="ORF">J2125_004616</name>
</gene>
<accession>A0ABS4PFK1</accession>
<proteinExistence type="predicted"/>
<dbReference type="RefSeq" id="WP_040462507.1">
    <property type="nucleotide sequence ID" value="NZ_JAGGMQ010000001.1"/>
</dbReference>
<dbReference type="EMBL" id="JAGGMQ010000001">
    <property type="protein sequence ID" value="MBP2171424.1"/>
    <property type="molecule type" value="Genomic_DNA"/>
</dbReference>
<keyword evidence="1" id="KW-1133">Transmembrane helix</keyword>
<feature type="transmembrane region" description="Helical" evidence="1">
    <location>
        <begin position="12"/>
        <end position="33"/>
    </location>
</feature>
<reference evidence="3" key="2">
    <citation type="submission" date="2023-07" db="EMBL/GenBank/DDBJ databases">
        <title>Genome mining of underrepresented organisms for secondary metabolites.</title>
        <authorList>
            <person name="D'Agostino P.M."/>
        </authorList>
    </citation>
    <scope>NUCLEOTIDE SEQUENCE [LARGE SCALE GENOMIC DNA]</scope>
    <source>
        <strain evidence="3">WS4403</strain>
    </source>
</reference>
<protein>
    <submittedName>
        <fullName evidence="2">Uncharacterized protein</fullName>
    </submittedName>
</protein>
<comment type="caution">
    <text evidence="2">The sequence shown here is derived from an EMBL/GenBank/DDBJ whole genome shotgun (WGS) entry which is preliminary data.</text>
</comment>
<keyword evidence="1" id="KW-0812">Transmembrane</keyword>
<evidence type="ECO:0000313" key="3">
    <source>
        <dbReference type="Proteomes" id="UP001195624"/>
    </source>
</evidence>
<name>A0ABS4PFK1_9GAMM</name>
<organism evidence="2 3">
    <name type="scientific">Winslowiella toletana</name>
    <dbReference type="NCBI Taxonomy" id="92490"/>
    <lineage>
        <taxon>Bacteria</taxon>
        <taxon>Pseudomonadati</taxon>
        <taxon>Pseudomonadota</taxon>
        <taxon>Gammaproteobacteria</taxon>
        <taxon>Enterobacterales</taxon>
        <taxon>Erwiniaceae</taxon>
        <taxon>Winslowiella</taxon>
    </lineage>
</organism>
<reference evidence="2 3" key="1">
    <citation type="submission" date="2021-03" db="EMBL/GenBank/DDBJ databases">
        <authorList>
            <person name="D'Agostino P."/>
            <person name="Huntemann M."/>
            <person name="Clum A."/>
            <person name="Spunde A."/>
            <person name="Palaniappan K."/>
            <person name="Ritter S."/>
            <person name="Mikhailova N."/>
            <person name="Chen I.-M."/>
            <person name="Stamatis D."/>
            <person name="Reddy T."/>
            <person name="O'Malley R."/>
            <person name="Daum C."/>
            <person name="Shapiro N."/>
            <person name="Ivanova N."/>
            <person name="Kyrpides N."/>
            <person name="Woyke T."/>
        </authorList>
    </citation>
    <scope>NUCLEOTIDE SEQUENCE [LARGE SCALE GENOMIC DNA]</scope>
    <source>
        <strain evidence="2 3">WS4403</strain>
    </source>
</reference>
<dbReference type="Proteomes" id="UP001195624">
    <property type="component" value="Unassembled WGS sequence"/>
</dbReference>
<evidence type="ECO:0000313" key="2">
    <source>
        <dbReference type="EMBL" id="MBP2171424.1"/>
    </source>
</evidence>
<feature type="transmembrane region" description="Helical" evidence="1">
    <location>
        <begin position="39"/>
        <end position="60"/>
    </location>
</feature>
<evidence type="ECO:0000256" key="1">
    <source>
        <dbReference type="SAM" id="Phobius"/>
    </source>
</evidence>